<dbReference type="InterPro" id="IPR009000">
    <property type="entry name" value="Transl_B-barrel_sf"/>
</dbReference>
<dbReference type="GO" id="GO:0042274">
    <property type="term" value="P:ribosomal small subunit biogenesis"/>
    <property type="evidence" value="ECO:0007669"/>
    <property type="project" value="UniProtKB-UniRule"/>
</dbReference>
<dbReference type="PANTHER" id="PTHR33692">
    <property type="entry name" value="RIBOSOME MATURATION FACTOR RIMM"/>
    <property type="match status" value="1"/>
</dbReference>
<dbReference type="SUPFAM" id="SSF50346">
    <property type="entry name" value="PRC-barrel domain"/>
    <property type="match status" value="1"/>
</dbReference>
<dbReference type="EMBL" id="CP101717">
    <property type="protein sequence ID" value="WLD56930.1"/>
    <property type="molecule type" value="Genomic_DNA"/>
</dbReference>
<comment type="function">
    <text evidence="5">An accessory protein needed during the final step in the assembly of 30S ribosomal subunit, possibly for assembly of the head region. Essential for efficient processing of 16S rRNA. May be needed both before and after RbfA during the maturation of 16S rRNA. It has affinity for free ribosomal 30S subunits but not for 70S ribosomes.</text>
</comment>
<dbReference type="InterPro" id="IPR002676">
    <property type="entry name" value="RimM_N"/>
</dbReference>
<comment type="subunit">
    <text evidence="5">Binds ribosomal protein uS19.</text>
</comment>
<evidence type="ECO:0000256" key="1">
    <source>
        <dbReference type="ARBA" id="ARBA00022490"/>
    </source>
</evidence>
<dbReference type="RefSeq" id="WP_304994216.1">
    <property type="nucleotide sequence ID" value="NZ_CP101717.1"/>
</dbReference>
<feature type="domain" description="PRC-barrel" evidence="7">
    <location>
        <begin position="101"/>
        <end position="172"/>
    </location>
</feature>
<dbReference type="GO" id="GO:0005840">
    <property type="term" value="C:ribosome"/>
    <property type="evidence" value="ECO:0007669"/>
    <property type="project" value="InterPro"/>
</dbReference>
<dbReference type="GO" id="GO:0043022">
    <property type="term" value="F:ribosome binding"/>
    <property type="evidence" value="ECO:0007669"/>
    <property type="project" value="InterPro"/>
</dbReference>
<comment type="domain">
    <text evidence="5">The PRC barrel domain binds ribosomal protein uS19.</text>
</comment>
<evidence type="ECO:0000259" key="7">
    <source>
        <dbReference type="Pfam" id="PF05239"/>
    </source>
</evidence>
<dbReference type="AlphaFoldDB" id="A0AB38YC32"/>
<comment type="subcellular location">
    <subcellularLocation>
        <location evidence="5">Cytoplasm</location>
    </subcellularLocation>
</comment>
<dbReference type="GO" id="GO:0005737">
    <property type="term" value="C:cytoplasm"/>
    <property type="evidence" value="ECO:0007669"/>
    <property type="project" value="UniProtKB-SubCell"/>
</dbReference>
<organism evidence="8">
    <name type="scientific">Salinispirillum sp. LH 10-3-1</name>
    <dbReference type="NCBI Taxonomy" id="2952525"/>
    <lineage>
        <taxon>Bacteria</taxon>
        <taxon>Pseudomonadati</taxon>
        <taxon>Pseudomonadota</taxon>
        <taxon>Gammaproteobacteria</taxon>
        <taxon>Oceanospirillales</taxon>
        <taxon>Saccharospirillaceae</taxon>
        <taxon>Salinispirillum</taxon>
    </lineage>
</organism>
<evidence type="ECO:0000259" key="6">
    <source>
        <dbReference type="Pfam" id="PF01782"/>
    </source>
</evidence>
<dbReference type="Pfam" id="PF05239">
    <property type="entry name" value="PRC"/>
    <property type="match status" value="1"/>
</dbReference>
<keyword evidence="3 5" id="KW-0698">rRNA processing</keyword>
<evidence type="ECO:0000256" key="2">
    <source>
        <dbReference type="ARBA" id="ARBA00022517"/>
    </source>
</evidence>
<dbReference type="HAMAP" id="MF_00014">
    <property type="entry name" value="Ribosome_mat_RimM"/>
    <property type="match status" value="1"/>
</dbReference>
<keyword evidence="1 5" id="KW-0963">Cytoplasm</keyword>
<dbReference type="SUPFAM" id="SSF50447">
    <property type="entry name" value="Translation proteins"/>
    <property type="match status" value="1"/>
</dbReference>
<reference evidence="8" key="1">
    <citation type="submission" date="2022-07" db="EMBL/GenBank/DDBJ databases">
        <title>Complete genome sequence of Salinispirillum sp. LH10-3-1 capable of multiple carbohydrate inversion isolated from a soda lake.</title>
        <authorList>
            <person name="Liu J."/>
            <person name="Zhai Y."/>
            <person name="Zhang H."/>
            <person name="Yang H."/>
            <person name="Qu J."/>
            <person name="Li J."/>
        </authorList>
    </citation>
    <scope>NUCLEOTIDE SEQUENCE</scope>
    <source>
        <strain evidence="8">LH 10-3-1</strain>
    </source>
</reference>
<keyword evidence="4 5" id="KW-0143">Chaperone</keyword>
<evidence type="ECO:0000256" key="3">
    <source>
        <dbReference type="ARBA" id="ARBA00022552"/>
    </source>
</evidence>
<protein>
    <recommendedName>
        <fullName evidence="5">Ribosome maturation factor RimM</fullName>
    </recommendedName>
</protein>
<dbReference type="InterPro" id="IPR027275">
    <property type="entry name" value="PRC-brl_dom"/>
</dbReference>
<evidence type="ECO:0000256" key="5">
    <source>
        <dbReference type="HAMAP-Rule" id="MF_00014"/>
    </source>
</evidence>
<dbReference type="Pfam" id="PF01782">
    <property type="entry name" value="RimM"/>
    <property type="match status" value="1"/>
</dbReference>
<dbReference type="InterPro" id="IPR036976">
    <property type="entry name" value="RimM_N_sf"/>
</dbReference>
<dbReference type="GO" id="GO:0006364">
    <property type="term" value="P:rRNA processing"/>
    <property type="evidence" value="ECO:0007669"/>
    <property type="project" value="UniProtKB-UniRule"/>
</dbReference>
<feature type="domain" description="RimM N-terminal" evidence="6">
    <location>
        <begin position="11"/>
        <end position="90"/>
    </location>
</feature>
<comment type="similarity">
    <text evidence="5">Belongs to the RimM family.</text>
</comment>
<dbReference type="InterPro" id="IPR011961">
    <property type="entry name" value="RimM"/>
</dbReference>
<dbReference type="Gene3D" id="2.30.30.240">
    <property type="entry name" value="PRC-barrel domain"/>
    <property type="match status" value="1"/>
</dbReference>
<evidence type="ECO:0000256" key="4">
    <source>
        <dbReference type="ARBA" id="ARBA00023186"/>
    </source>
</evidence>
<dbReference type="Gene3D" id="2.40.30.60">
    <property type="entry name" value="RimM"/>
    <property type="match status" value="1"/>
</dbReference>
<keyword evidence="2 5" id="KW-0690">Ribosome biogenesis</keyword>
<dbReference type="NCBIfam" id="TIGR02273">
    <property type="entry name" value="16S_RimM"/>
    <property type="match status" value="1"/>
</dbReference>
<dbReference type="InterPro" id="IPR011033">
    <property type="entry name" value="PRC_barrel-like_sf"/>
</dbReference>
<name>A0AB38YC32_9GAMM</name>
<sequence>MQHKPTDLITLGKITSVYGVRGWVKIFSHTDPMDQILDYERWFIERDGEKRWVNVDRGKSHGKGMIAHIQGVDDREGAEALAGFEIKIERGMLPELEDGDYYWWQLEGLTVETVDGVNLGRVHHMMSAGKANDVMVVHSERPDDSQQERLLPYIWDEVVKSIDLDRELITVDWDPEF</sequence>
<accession>A0AB38YC32</accession>
<evidence type="ECO:0000313" key="8">
    <source>
        <dbReference type="EMBL" id="WLD56930.1"/>
    </source>
</evidence>
<gene>
    <name evidence="5 8" type="primary">rimM</name>
    <name evidence="8" type="ORF">NFC81_09325</name>
</gene>
<dbReference type="PANTHER" id="PTHR33692:SF1">
    <property type="entry name" value="RIBOSOME MATURATION FACTOR RIMM"/>
    <property type="match status" value="1"/>
</dbReference>
<proteinExistence type="inferred from homology"/>